<organism evidence="1 2">
    <name type="scientific">Streptomyces evansiae</name>
    <dbReference type="NCBI Taxonomy" id="3075535"/>
    <lineage>
        <taxon>Bacteria</taxon>
        <taxon>Bacillati</taxon>
        <taxon>Actinomycetota</taxon>
        <taxon>Actinomycetes</taxon>
        <taxon>Kitasatosporales</taxon>
        <taxon>Streptomycetaceae</taxon>
        <taxon>Streptomyces</taxon>
    </lineage>
</organism>
<dbReference type="InterPro" id="IPR036397">
    <property type="entry name" value="RNaseH_sf"/>
</dbReference>
<sequence>MSWYEGPLAAYTATPTGPRTAKDRVLSAAVVVQDHADAPPRFERWLVCPGVPVPRSARAALGLSEDHIRRNGRWPAPVMDEVARSLHEHALTGRPLVVLDAPATLALLDRELRRHRATSLTERLGPKPLRVLDPGLLDTQLDRFRKGSRELESLCSVYRVPGGDPRDPAARALAALNVVRALGRRFAARLGRLNAAELHALQATWSTRGPAAPWFGLQATRTTGTEEGWPLGPALTGAA</sequence>
<comment type="caution">
    <text evidence="1">The sequence shown here is derived from an EMBL/GenBank/DDBJ whole genome shotgun (WGS) entry which is preliminary data.</text>
</comment>
<dbReference type="Gene3D" id="3.30.420.10">
    <property type="entry name" value="Ribonuclease H-like superfamily/Ribonuclease H"/>
    <property type="match status" value="1"/>
</dbReference>
<dbReference type="SUPFAM" id="SSF53098">
    <property type="entry name" value="Ribonuclease H-like"/>
    <property type="match status" value="1"/>
</dbReference>
<dbReference type="EMBL" id="JAVRER010000010">
    <property type="protein sequence ID" value="MDT0415658.1"/>
    <property type="molecule type" value="Genomic_DNA"/>
</dbReference>
<evidence type="ECO:0000313" key="1">
    <source>
        <dbReference type="EMBL" id="MDT0415658.1"/>
    </source>
</evidence>
<proteinExistence type="predicted"/>
<dbReference type="AlphaFoldDB" id="A0ABD5E3J9"/>
<reference evidence="2" key="1">
    <citation type="submission" date="2023-07" db="EMBL/GenBank/DDBJ databases">
        <title>30 novel species of actinomycetes from the DSMZ collection.</title>
        <authorList>
            <person name="Nouioui I."/>
        </authorList>
    </citation>
    <scope>NUCLEOTIDE SEQUENCE [LARGE SCALE GENOMIC DNA]</scope>
    <source>
        <strain evidence="2">DSM 41982</strain>
    </source>
</reference>
<protein>
    <submittedName>
        <fullName evidence="1">3'-5' exonuclease</fullName>
    </submittedName>
</protein>
<dbReference type="RefSeq" id="WP_007829231.1">
    <property type="nucleotide sequence ID" value="NZ_JAVRER010000010.1"/>
</dbReference>
<evidence type="ECO:0000313" key="2">
    <source>
        <dbReference type="Proteomes" id="UP001183607"/>
    </source>
</evidence>
<gene>
    <name evidence="1" type="ORF">RM574_09175</name>
</gene>
<keyword evidence="1" id="KW-0540">Nuclease</keyword>
<dbReference type="Proteomes" id="UP001183607">
    <property type="component" value="Unassembled WGS sequence"/>
</dbReference>
<dbReference type="InterPro" id="IPR012337">
    <property type="entry name" value="RNaseH-like_sf"/>
</dbReference>
<keyword evidence="1" id="KW-0269">Exonuclease</keyword>
<dbReference type="GO" id="GO:0004527">
    <property type="term" value="F:exonuclease activity"/>
    <property type="evidence" value="ECO:0007669"/>
    <property type="project" value="UniProtKB-KW"/>
</dbReference>
<name>A0ABD5E3J9_9ACTN</name>
<keyword evidence="1" id="KW-0378">Hydrolase</keyword>
<accession>A0ABD5E3J9</accession>